<evidence type="ECO:0000313" key="3">
    <source>
        <dbReference type="Proteomes" id="UP001229421"/>
    </source>
</evidence>
<dbReference type="EMBL" id="JAUHHV010000007">
    <property type="protein sequence ID" value="KAK1419859.1"/>
    <property type="molecule type" value="Genomic_DNA"/>
</dbReference>
<sequence length="76" mass="8865">MVSLQASVAMTEFGLVLLCKESEGKGRWMISWHVVQTEVVEARVEVQKLKEKIVRLHEEKETERLEKESKELKNLL</sequence>
<comment type="caution">
    <text evidence="2">The sequence shown here is derived from an EMBL/GenBank/DDBJ whole genome shotgun (WGS) entry which is preliminary data.</text>
</comment>
<reference evidence="2" key="1">
    <citation type="journal article" date="2023" name="bioRxiv">
        <title>Improved chromosome-level genome assembly for marigold (Tagetes erecta).</title>
        <authorList>
            <person name="Jiang F."/>
            <person name="Yuan L."/>
            <person name="Wang S."/>
            <person name="Wang H."/>
            <person name="Xu D."/>
            <person name="Wang A."/>
            <person name="Fan W."/>
        </authorList>
    </citation>
    <scope>NUCLEOTIDE SEQUENCE</scope>
    <source>
        <strain evidence="2">WSJ</strain>
        <tissue evidence="2">Leaf</tissue>
    </source>
</reference>
<keyword evidence="3" id="KW-1185">Reference proteome</keyword>
<proteinExistence type="predicted"/>
<evidence type="ECO:0000256" key="1">
    <source>
        <dbReference type="SAM" id="Coils"/>
    </source>
</evidence>
<name>A0AAD8KBZ2_TARER</name>
<keyword evidence="1" id="KW-0175">Coiled coil</keyword>
<dbReference type="AlphaFoldDB" id="A0AAD8KBZ2"/>
<feature type="coiled-coil region" evidence="1">
    <location>
        <begin position="39"/>
        <end position="75"/>
    </location>
</feature>
<dbReference type="Proteomes" id="UP001229421">
    <property type="component" value="Unassembled WGS sequence"/>
</dbReference>
<evidence type="ECO:0000313" key="2">
    <source>
        <dbReference type="EMBL" id="KAK1419859.1"/>
    </source>
</evidence>
<gene>
    <name evidence="2" type="ORF">QVD17_29247</name>
</gene>
<accession>A0AAD8KBZ2</accession>
<organism evidence="2 3">
    <name type="scientific">Tagetes erecta</name>
    <name type="common">African marigold</name>
    <dbReference type="NCBI Taxonomy" id="13708"/>
    <lineage>
        <taxon>Eukaryota</taxon>
        <taxon>Viridiplantae</taxon>
        <taxon>Streptophyta</taxon>
        <taxon>Embryophyta</taxon>
        <taxon>Tracheophyta</taxon>
        <taxon>Spermatophyta</taxon>
        <taxon>Magnoliopsida</taxon>
        <taxon>eudicotyledons</taxon>
        <taxon>Gunneridae</taxon>
        <taxon>Pentapetalae</taxon>
        <taxon>asterids</taxon>
        <taxon>campanulids</taxon>
        <taxon>Asterales</taxon>
        <taxon>Asteraceae</taxon>
        <taxon>Asteroideae</taxon>
        <taxon>Heliantheae alliance</taxon>
        <taxon>Tageteae</taxon>
        <taxon>Tagetes</taxon>
    </lineage>
</organism>
<protein>
    <submittedName>
        <fullName evidence="2">Uncharacterized protein</fullName>
    </submittedName>
</protein>